<evidence type="ECO:0000313" key="2">
    <source>
        <dbReference type="Proteomes" id="UP001325680"/>
    </source>
</evidence>
<sequence>MSYIRDGAAFFNGPVYTEYGHLYAEGTPYFRNANITEGKVVFDGLLHEGRFLIFDVLQQKLVTKTLSGGELFEVSIPSVTAFEIGDVRFVKLNISAKSDMLPGFYEVLFKGSKIQLLCKQQKELVEEMIGTSLKKSLLDKEKYYVQYNGDYYAITNRRSLYKAFPAARDELKKVARSSNLNFKTDLRTALIETVKHLNDSSISQL</sequence>
<gene>
    <name evidence="1" type="ORF">U0035_01020</name>
</gene>
<evidence type="ECO:0000313" key="1">
    <source>
        <dbReference type="EMBL" id="WQD38724.1"/>
    </source>
</evidence>
<organism evidence="1 2">
    <name type="scientific">Niabella yanshanensis</name>
    <dbReference type="NCBI Taxonomy" id="577386"/>
    <lineage>
        <taxon>Bacteria</taxon>
        <taxon>Pseudomonadati</taxon>
        <taxon>Bacteroidota</taxon>
        <taxon>Chitinophagia</taxon>
        <taxon>Chitinophagales</taxon>
        <taxon>Chitinophagaceae</taxon>
        <taxon>Niabella</taxon>
    </lineage>
</organism>
<keyword evidence="2" id="KW-1185">Reference proteome</keyword>
<protein>
    <submittedName>
        <fullName evidence="1">Uncharacterized protein</fullName>
    </submittedName>
</protein>
<proteinExistence type="predicted"/>
<dbReference type="EMBL" id="CP139960">
    <property type="protein sequence ID" value="WQD38724.1"/>
    <property type="molecule type" value="Genomic_DNA"/>
</dbReference>
<name>A0ABZ0W703_9BACT</name>
<reference evidence="1 2" key="1">
    <citation type="submission" date="2023-12" db="EMBL/GenBank/DDBJ databases">
        <title>Genome sequencing and assembly of bacterial species from a model synthetic community.</title>
        <authorList>
            <person name="Hogle S.L."/>
        </authorList>
    </citation>
    <scope>NUCLEOTIDE SEQUENCE [LARGE SCALE GENOMIC DNA]</scope>
    <source>
        <strain evidence="1 2">HAMBI_3031</strain>
    </source>
</reference>
<dbReference type="RefSeq" id="WP_162817987.1">
    <property type="nucleotide sequence ID" value="NZ_CP139960.1"/>
</dbReference>
<accession>A0ABZ0W703</accession>
<dbReference type="Proteomes" id="UP001325680">
    <property type="component" value="Chromosome"/>
</dbReference>